<proteinExistence type="predicted"/>
<organism evidence="1 2">
    <name type="scientific">Mesorhizobium robiniae</name>
    <dbReference type="NCBI Taxonomy" id="559315"/>
    <lineage>
        <taxon>Bacteria</taxon>
        <taxon>Pseudomonadati</taxon>
        <taxon>Pseudomonadota</taxon>
        <taxon>Alphaproteobacteria</taxon>
        <taxon>Hyphomicrobiales</taxon>
        <taxon>Phyllobacteriaceae</taxon>
        <taxon>Mesorhizobium</taxon>
    </lineage>
</organism>
<dbReference type="RefSeq" id="WP_354494838.1">
    <property type="nucleotide sequence ID" value="NZ_JBEPMC010000028.1"/>
</dbReference>
<sequence>MPAIDRGMVLVAEGGNGDIALLRLSLSSALAFDSVRPVLLAQLGWLLRGNQRESAHCIA</sequence>
<dbReference type="Proteomes" id="UP001549204">
    <property type="component" value="Unassembled WGS sequence"/>
</dbReference>
<name>A0ABV2H011_9HYPH</name>
<evidence type="ECO:0000313" key="2">
    <source>
        <dbReference type="Proteomes" id="UP001549204"/>
    </source>
</evidence>
<accession>A0ABV2H011</accession>
<dbReference type="EMBL" id="JBEPMC010000028">
    <property type="protein sequence ID" value="MET3583864.1"/>
    <property type="molecule type" value="Genomic_DNA"/>
</dbReference>
<keyword evidence="2" id="KW-1185">Reference proteome</keyword>
<comment type="caution">
    <text evidence="1">The sequence shown here is derived from an EMBL/GenBank/DDBJ whole genome shotgun (WGS) entry which is preliminary data.</text>
</comment>
<protein>
    <submittedName>
        <fullName evidence="1">Uncharacterized protein</fullName>
    </submittedName>
</protein>
<reference evidence="1 2" key="1">
    <citation type="submission" date="2024-06" db="EMBL/GenBank/DDBJ databases">
        <title>Genomic Encyclopedia of Type Strains, Phase IV (KMG-IV): sequencing the most valuable type-strain genomes for metagenomic binning, comparative biology and taxonomic classification.</title>
        <authorList>
            <person name="Goeker M."/>
        </authorList>
    </citation>
    <scope>NUCLEOTIDE SEQUENCE [LARGE SCALE GENOMIC DNA]</scope>
    <source>
        <strain evidence="1 2">DSM 100022</strain>
    </source>
</reference>
<evidence type="ECO:0000313" key="1">
    <source>
        <dbReference type="EMBL" id="MET3583864.1"/>
    </source>
</evidence>
<gene>
    <name evidence="1" type="ORF">ABID19_006930</name>
</gene>